<comment type="caution">
    <text evidence="15">The sequence shown here is derived from an EMBL/GenBank/DDBJ whole genome shotgun (WGS) entry which is preliminary data.</text>
</comment>
<dbReference type="InterPro" id="IPR008927">
    <property type="entry name" value="6-PGluconate_DH-like_C_sf"/>
</dbReference>
<evidence type="ECO:0000256" key="3">
    <source>
        <dbReference type="ARBA" id="ARBA00009463"/>
    </source>
</evidence>
<proteinExistence type="inferred from homology"/>
<evidence type="ECO:0000256" key="6">
    <source>
        <dbReference type="ARBA" id="ARBA00022553"/>
    </source>
</evidence>
<dbReference type="EMBL" id="WNJO01000010">
    <property type="protein sequence ID" value="MTV82754.1"/>
    <property type="molecule type" value="Genomic_DNA"/>
</dbReference>
<evidence type="ECO:0000256" key="4">
    <source>
        <dbReference type="ARBA" id="ARBA00011738"/>
    </source>
</evidence>
<keyword evidence="8 12" id="KW-0520">NAD</keyword>
<dbReference type="SUPFAM" id="SSF51735">
    <property type="entry name" value="NAD(P)-binding Rossmann-fold domains"/>
    <property type="match status" value="1"/>
</dbReference>
<evidence type="ECO:0000256" key="9">
    <source>
        <dbReference type="ARBA" id="ARBA00038962"/>
    </source>
</evidence>
<dbReference type="AlphaFoldDB" id="A0A7X3C3W6"/>
<dbReference type="InterPro" id="IPR013328">
    <property type="entry name" value="6PGD_dom2"/>
</dbReference>
<dbReference type="InterPro" id="IPR006180">
    <property type="entry name" value="3-OHacyl-CoA_DH_CS"/>
</dbReference>
<dbReference type="Pfam" id="PF00725">
    <property type="entry name" value="3HCDH"/>
    <property type="match status" value="1"/>
</dbReference>
<evidence type="ECO:0000256" key="1">
    <source>
        <dbReference type="ARBA" id="ARBA00004496"/>
    </source>
</evidence>
<reference evidence="15 16" key="1">
    <citation type="submission" date="2019-11" db="EMBL/GenBank/DDBJ databases">
        <title>Lactobacillus sp. nov. CRM56-3, isolated from fermented tea leaves.</title>
        <authorList>
            <person name="Phuengjayaem S."/>
            <person name="Tanasupawat S."/>
        </authorList>
    </citation>
    <scope>NUCLEOTIDE SEQUENCE [LARGE SCALE GENOMIC DNA]</scope>
    <source>
        <strain evidence="15 16">CRM56-3</strain>
    </source>
</reference>
<feature type="binding site" evidence="12">
    <location>
        <position position="122"/>
    </location>
    <ligand>
        <name>NAD(+)</name>
        <dbReference type="ChEBI" id="CHEBI:57540"/>
    </ligand>
</feature>
<comment type="subcellular location">
    <subcellularLocation>
        <location evidence="1">Cytoplasm</location>
    </subcellularLocation>
</comment>
<keyword evidence="16" id="KW-1185">Reference proteome</keyword>
<evidence type="ECO:0000256" key="2">
    <source>
        <dbReference type="ARBA" id="ARBA00005086"/>
    </source>
</evidence>
<dbReference type="InterPro" id="IPR006108">
    <property type="entry name" value="3HC_DH_C"/>
</dbReference>
<comment type="similarity">
    <text evidence="3">Belongs to the 3-hydroxyacyl-CoA dehydrogenase family.</text>
</comment>
<dbReference type="Gene3D" id="1.10.1040.10">
    <property type="entry name" value="N-(1-d-carboxylethyl)-l-norvaline Dehydrogenase, domain 2"/>
    <property type="match status" value="1"/>
</dbReference>
<feature type="binding site" evidence="12">
    <location>
        <position position="146"/>
    </location>
    <ligand>
        <name>NAD(+)</name>
        <dbReference type="ChEBI" id="CHEBI:57540"/>
    </ligand>
</feature>
<dbReference type="GO" id="GO:0070403">
    <property type="term" value="F:NAD+ binding"/>
    <property type="evidence" value="ECO:0007669"/>
    <property type="project" value="InterPro"/>
</dbReference>
<dbReference type="UniPathway" id="UPA00863"/>
<keyword evidence="5" id="KW-0963">Cytoplasm</keyword>
<dbReference type="PIRSF" id="PIRSF000105">
    <property type="entry name" value="HCDH"/>
    <property type="match status" value="1"/>
</dbReference>
<name>A0A7X3C3W6_9LACO</name>
<evidence type="ECO:0000256" key="12">
    <source>
        <dbReference type="PIRSR" id="PIRSR000105-2"/>
    </source>
</evidence>
<gene>
    <name evidence="15" type="ORF">GM612_08865</name>
</gene>
<dbReference type="PANTHER" id="PTHR48075:SF1">
    <property type="entry name" value="LAMBDA-CRYSTALLIN HOMOLOG"/>
    <property type="match status" value="1"/>
</dbReference>
<evidence type="ECO:0000259" key="14">
    <source>
        <dbReference type="Pfam" id="PF02737"/>
    </source>
</evidence>
<keyword evidence="6" id="KW-0597">Phosphoprotein</keyword>
<dbReference type="Gene3D" id="3.40.50.720">
    <property type="entry name" value="NAD(P)-binding Rossmann-like Domain"/>
    <property type="match status" value="1"/>
</dbReference>
<feature type="binding site" evidence="12">
    <location>
        <position position="100"/>
    </location>
    <ligand>
        <name>NAD(+)</name>
        <dbReference type="ChEBI" id="CHEBI:57540"/>
    </ligand>
</feature>
<keyword evidence="7" id="KW-0560">Oxidoreductase</keyword>
<feature type="binding site" evidence="12">
    <location>
        <begin position="13"/>
        <end position="18"/>
    </location>
    <ligand>
        <name>NAD(+)</name>
        <dbReference type="ChEBI" id="CHEBI:57540"/>
    </ligand>
</feature>
<comment type="pathway">
    <text evidence="2">Lipid metabolism; butanoate metabolism.</text>
</comment>
<evidence type="ECO:0000259" key="13">
    <source>
        <dbReference type="Pfam" id="PF00725"/>
    </source>
</evidence>
<dbReference type="GO" id="GO:0050104">
    <property type="term" value="F:L-gulonate 3-dehydrogenase activity"/>
    <property type="evidence" value="ECO:0007669"/>
    <property type="project" value="UniProtKB-EC"/>
</dbReference>
<evidence type="ECO:0000313" key="16">
    <source>
        <dbReference type="Proteomes" id="UP000466388"/>
    </source>
</evidence>
<dbReference type="GO" id="GO:0019605">
    <property type="term" value="P:butyrate metabolic process"/>
    <property type="evidence" value="ECO:0007669"/>
    <property type="project" value="UniProtKB-UniPathway"/>
</dbReference>
<dbReference type="InterPro" id="IPR022694">
    <property type="entry name" value="3-OHacyl-CoA_DH"/>
</dbReference>
<protein>
    <recommendedName>
        <fullName evidence="10">L-gulonate 3-dehydrogenase</fullName>
        <ecNumber evidence="9">1.1.1.45</ecNumber>
    </recommendedName>
    <alternativeName>
        <fullName evidence="10">L-gulonate 3-dehydrogenase</fullName>
    </alternativeName>
</protein>
<dbReference type="GO" id="GO:0005737">
    <property type="term" value="C:cytoplasm"/>
    <property type="evidence" value="ECO:0007669"/>
    <property type="project" value="UniProtKB-SubCell"/>
</dbReference>
<feature type="binding site" evidence="12">
    <location>
        <position position="36"/>
    </location>
    <ligand>
        <name>NAD(+)</name>
        <dbReference type="ChEBI" id="CHEBI:57540"/>
    </ligand>
</feature>
<feature type="site" description="Important for catalytic activity" evidence="11">
    <location>
        <position position="143"/>
    </location>
</feature>
<dbReference type="SUPFAM" id="SSF48179">
    <property type="entry name" value="6-phosphogluconate dehydrogenase C-terminal domain-like"/>
    <property type="match status" value="1"/>
</dbReference>
<accession>A0A7X3C3W6</accession>
<evidence type="ECO:0000256" key="8">
    <source>
        <dbReference type="ARBA" id="ARBA00023027"/>
    </source>
</evidence>
<dbReference type="RefSeq" id="WP_155432022.1">
    <property type="nucleotide sequence ID" value="NZ_WNJO01000010.1"/>
</dbReference>
<feature type="domain" description="3-hydroxyacyl-CoA dehydrogenase NAD binding" evidence="14">
    <location>
        <begin position="8"/>
        <end position="185"/>
    </location>
</feature>
<feature type="domain" description="3-hydroxyacyl-CoA dehydrogenase C-terminal" evidence="13">
    <location>
        <begin position="190"/>
        <end position="288"/>
    </location>
</feature>
<evidence type="ECO:0000256" key="10">
    <source>
        <dbReference type="ARBA" id="ARBA00042709"/>
    </source>
</evidence>
<sequence>MTIKKIKTITNIGAGTMGHAIALLFALKGYSVNVLDTSTKALNEGFKNIKKDLEIFNSANILTEPDVEIINRLHFTTNYEDALSSVDYVIESVSENMAVKKSVWKKVENYVTDDTILATNTSGLSPTEIQSILSKPERFVVAHFWNPAQLMPLVEIVPGAKTSQKTVNITVELMNHIGKHAVPLKKESLGFVGNRIQMAVLREAFNIIRQGIASPQSVDDIVRYSLGRRWNLVGPVASADLGGLDIFKNISSYIYADLSAETGTDPSLEKLVAENSLGLKTGKGFFDWSAKNGKKIIRQRDKELMSLLKANLSKNNDSLK</sequence>
<dbReference type="InterPro" id="IPR006176">
    <property type="entry name" value="3-OHacyl-CoA_DH_NAD-bd"/>
</dbReference>
<dbReference type="PROSITE" id="PS00067">
    <property type="entry name" value="3HCDH"/>
    <property type="match status" value="1"/>
</dbReference>
<evidence type="ECO:0000256" key="11">
    <source>
        <dbReference type="PIRSR" id="PIRSR000105-1"/>
    </source>
</evidence>
<evidence type="ECO:0000256" key="5">
    <source>
        <dbReference type="ARBA" id="ARBA00022490"/>
    </source>
</evidence>
<dbReference type="Pfam" id="PF02737">
    <property type="entry name" value="3HCDH_N"/>
    <property type="match status" value="1"/>
</dbReference>
<dbReference type="PANTHER" id="PTHR48075">
    <property type="entry name" value="3-HYDROXYACYL-COA DEHYDROGENASE FAMILY PROTEIN"/>
    <property type="match status" value="1"/>
</dbReference>
<organism evidence="15 16">
    <name type="scientific">Secundilactobacillus folii</name>
    <dbReference type="NCBI Taxonomy" id="2678357"/>
    <lineage>
        <taxon>Bacteria</taxon>
        <taxon>Bacillati</taxon>
        <taxon>Bacillota</taxon>
        <taxon>Bacilli</taxon>
        <taxon>Lactobacillales</taxon>
        <taxon>Lactobacillaceae</taxon>
        <taxon>Secundilactobacillus</taxon>
    </lineage>
</organism>
<dbReference type="EC" id="1.1.1.45" evidence="9"/>
<dbReference type="Proteomes" id="UP000466388">
    <property type="component" value="Unassembled WGS sequence"/>
</dbReference>
<evidence type="ECO:0000313" key="15">
    <source>
        <dbReference type="EMBL" id="MTV82754.1"/>
    </source>
</evidence>
<comment type="subunit">
    <text evidence="4">Homodimer.</text>
</comment>
<dbReference type="InterPro" id="IPR036291">
    <property type="entry name" value="NAD(P)-bd_dom_sf"/>
</dbReference>
<feature type="binding site" evidence="12">
    <location>
        <position position="95"/>
    </location>
    <ligand>
        <name>NAD(+)</name>
        <dbReference type="ChEBI" id="CHEBI:57540"/>
    </ligand>
</feature>
<evidence type="ECO:0000256" key="7">
    <source>
        <dbReference type="ARBA" id="ARBA00023002"/>
    </source>
</evidence>
<feature type="binding site" evidence="12">
    <location>
        <position position="280"/>
    </location>
    <ligand>
        <name>NAD(+)</name>
        <dbReference type="ChEBI" id="CHEBI:57540"/>
    </ligand>
</feature>